<dbReference type="GO" id="GO:0008977">
    <property type="term" value="F:prephenate dehydrogenase (NAD+) activity"/>
    <property type="evidence" value="ECO:0007669"/>
    <property type="project" value="InterPro"/>
</dbReference>
<dbReference type="InterPro" id="IPR046826">
    <property type="entry name" value="PDH_N"/>
</dbReference>
<dbReference type="InterPro" id="IPR003099">
    <property type="entry name" value="Prephen_DH"/>
</dbReference>
<dbReference type="FunFam" id="3.40.50.720:FF:000208">
    <property type="entry name" value="Prephenate dehydrogenase"/>
    <property type="match status" value="1"/>
</dbReference>
<dbReference type="PROSITE" id="PS51176">
    <property type="entry name" value="PDH_ADH"/>
    <property type="match status" value="1"/>
</dbReference>
<dbReference type="EMBL" id="UINC01071170">
    <property type="protein sequence ID" value="SVC05879.1"/>
    <property type="molecule type" value="Genomic_DNA"/>
</dbReference>
<dbReference type="GO" id="GO:0004665">
    <property type="term" value="F:prephenate dehydrogenase (NADP+) activity"/>
    <property type="evidence" value="ECO:0007669"/>
    <property type="project" value="InterPro"/>
</dbReference>
<dbReference type="GO" id="GO:0070403">
    <property type="term" value="F:NAD+ binding"/>
    <property type="evidence" value="ECO:0007669"/>
    <property type="project" value="InterPro"/>
</dbReference>
<accession>A0A382J2N2</accession>
<dbReference type="PANTHER" id="PTHR21363">
    <property type="entry name" value="PREPHENATE DEHYDROGENASE"/>
    <property type="match status" value="1"/>
</dbReference>
<keyword evidence="1" id="KW-0560">Oxidoreductase</keyword>
<sequence>VDKLTIFGMGLIGSSLGMALKKAQVKTEIVAFDRDRAVSSRARKAGACDKVETNPIDAVKGSSMVILSIPMGAMPEVMEFLGPELDNGCIVTDTGSSKAAVLGWADQYLPQTVSFVGGHPMAGKEISGPEGADPNLYVGATYCIIPSKNAGERAVDE</sequence>
<feature type="non-terminal residue" evidence="3">
    <location>
        <position position="157"/>
    </location>
</feature>
<evidence type="ECO:0000313" key="3">
    <source>
        <dbReference type="EMBL" id="SVC05879.1"/>
    </source>
</evidence>
<proteinExistence type="predicted"/>
<dbReference type="AlphaFoldDB" id="A0A382J2N2"/>
<dbReference type="InterPro" id="IPR036291">
    <property type="entry name" value="NAD(P)-bd_dom_sf"/>
</dbReference>
<feature type="domain" description="Prephenate/arogenate dehydrogenase" evidence="2">
    <location>
        <begin position="2"/>
        <end position="157"/>
    </location>
</feature>
<evidence type="ECO:0000256" key="1">
    <source>
        <dbReference type="ARBA" id="ARBA00023002"/>
    </source>
</evidence>
<evidence type="ECO:0000259" key="2">
    <source>
        <dbReference type="PROSITE" id="PS51176"/>
    </source>
</evidence>
<dbReference type="InterPro" id="IPR050812">
    <property type="entry name" value="Preph/Arog_dehydrog"/>
</dbReference>
<feature type="non-terminal residue" evidence="3">
    <location>
        <position position="1"/>
    </location>
</feature>
<dbReference type="Gene3D" id="3.40.50.720">
    <property type="entry name" value="NAD(P)-binding Rossmann-like Domain"/>
    <property type="match status" value="1"/>
</dbReference>
<reference evidence="3" key="1">
    <citation type="submission" date="2018-05" db="EMBL/GenBank/DDBJ databases">
        <authorList>
            <person name="Lanie J.A."/>
            <person name="Ng W.-L."/>
            <person name="Kazmierczak K.M."/>
            <person name="Andrzejewski T.M."/>
            <person name="Davidsen T.M."/>
            <person name="Wayne K.J."/>
            <person name="Tettelin H."/>
            <person name="Glass J.I."/>
            <person name="Rusch D."/>
            <person name="Podicherti R."/>
            <person name="Tsui H.-C.T."/>
            <person name="Winkler M.E."/>
        </authorList>
    </citation>
    <scope>NUCLEOTIDE SEQUENCE</scope>
</reference>
<dbReference type="Pfam" id="PF02153">
    <property type="entry name" value="PDH_N"/>
    <property type="match status" value="1"/>
</dbReference>
<dbReference type="PANTHER" id="PTHR21363:SF0">
    <property type="entry name" value="PREPHENATE DEHYDROGENASE [NADP(+)]"/>
    <property type="match status" value="1"/>
</dbReference>
<organism evidence="3">
    <name type="scientific">marine metagenome</name>
    <dbReference type="NCBI Taxonomy" id="408172"/>
    <lineage>
        <taxon>unclassified sequences</taxon>
        <taxon>metagenomes</taxon>
        <taxon>ecological metagenomes</taxon>
    </lineage>
</organism>
<dbReference type="GO" id="GO:0006571">
    <property type="term" value="P:tyrosine biosynthetic process"/>
    <property type="evidence" value="ECO:0007669"/>
    <property type="project" value="InterPro"/>
</dbReference>
<name>A0A382J2N2_9ZZZZ</name>
<gene>
    <name evidence="3" type="ORF">METZ01_LOCUS258733</name>
</gene>
<dbReference type="SUPFAM" id="SSF51735">
    <property type="entry name" value="NAD(P)-binding Rossmann-fold domains"/>
    <property type="match status" value="1"/>
</dbReference>
<protein>
    <recommendedName>
        <fullName evidence="2">Prephenate/arogenate dehydrogenase domain-containing protein</fullName>
    </recommendedName>
</protein>